<accession>A0ABN1DQ55</accession>
<reference evidence="1 2" key="1">
    <citation type="journal article" date="2019" name="Int. J. Syst. Evol. Microbiol.">
        <title>The Global Catalogue of Microorganisms (GCM) 10K type strain sequencing project: providing services to taxonomists for standard genome sequencing and annotation.</title>
        <authorList>
            <consortium name="The Broad Institute Genomics Platform"/>
            <consortium name="The Broad Institute Genome Sequencing Center for Infectious Disease"/>
            <person name="Wu L."/>
            <person name="Ma J."/>
        </authorList>
    </citation>
    <scope>NUCLEOTIDE SEQUENCE [LARGE SCALE GENOMIC DNA]</scope>
    <source>
        <strain evidence="1 2">JCM 10303</strain>
    </source>
</reference>
<dbReference type="Proteomes" id="UP001500729">
    <property type="component" value="Unassembled WGS sequence"/>
</dbReference>
<organism evidence="1 2">
    <name type="scientific">Saccharopolyspora erythraea</name>
    <name type="common">Streptomyces erythraeus</name>
    <dbReference type="NCBI Taxonomy" id="1836"/>
    <lineage>
        <taxon>Bacteria</taxon>
        <taxon>Bacillati</taxon>
        <taxon>Actinomycetota</taxon>
        <taxon>Actinomycetes</taxon>
        <taxon>Pseudonocardiales</taxon>
        <taxon>Pseudonocardiaceae</taxon>
        <taxon>Saccharopolyspora</taxon>
    </lineage>
</organism>
<comment type="caution">
    <text evidence="1">The sequence shown here is derived from an EMBL/GenBank/DDBJ whole genome shotgun (WGS) entry which is preliminary data.</text>
</comment>
<evidence type="ECO:0000313" key="2">
    <source>
        <dbReference type="Proteomes" id="UP001500729"/>
    </source>
</evidence>
<dbReference type="RefSeq" id="WP_009948948.1">
    <property type="nucleotide sequence ID" value="NZ_BAAAGS010000047.1"/>
</dbReference>
<sequence length="109" mass="11848">MNTRIFLADMPLLVRGIIETAVRQRPDLIVAGALTHDVNRIVDAIDTARADIVVLETSRSGGAEVLIRLLERRPPKPLLLIGQGGGAMFRCQPLGELSPQALLESVEQL</sequence>
<name>A0ABN1DQ55_SACER</name>
<proteinExistence type="predicted"/>
<evidence type="ECO:0000313" key="1">
    <source>
        <dbReference type="EMBL" id="GAA0549197.1"/>
    </source>
</evidence>
<keyword evidence="2" id="KW-1185">Reference proteome</keyword>
<gene>
    <name evidence="1" type="ORF">GCM10009533_54790</name>
</gene>
<protein>
    <submittedName>
        <fullName evidence="1">Uncharacterized protein</fullName>
    </submittedName>
</protein>
<dbReference type="EMBL" id="BAAAGS010000047">
    <property type="protein sequence ID" value="GAA0549197.1"/>
    <property type="molecule type" value="Genomic_DNA"/>
</dbReference>